<feature type="signal peptide" evidence="1">
    <location>
        <begin position="1"/>
        <end position="34"/>
    </location>
</feature>
<organism evidence="2 3">
    <name type="scientific">Salinarimonas soli</name>
    <dbReference type="NCBI Taxonomy" id="1638099"/>
    <lineage>
        <taxon>Bacteria</taxon>
        <taxon>Pseudomonadati</taxon>
        <taxon>Pseudomonadota</taxon>
        <taxon>Alphaproteobacteria</taxon>
        <taxon>Hyphomicrobiales</taxon>
        <taxon>Salinarimonadaceae</taxon>
        <taxon>Salinarimonas</taxon>
    </lineage>
</organism>
<protein>
    <recommendedName>
        <fullName evidence="4">UrcA family protein</fullName>
    </recommendedName>
</protein>
<sequence>MNRSTRTARQRLAPSAILCAWCIVQVSTAGSALAGCAEDLTRIQLALPHAEPQTRSHVSPLVTQAAARAKAVDAAGCETLTRQALEALHLPTLAAVQLSTPVTEPPAQGSGRAR</sequence>
<evidence type="ECO:0000256" key="1">
    <source>
        <dbReference type="SAM" id="SignalP"/>
    </source>
</evidence>
<evidence type="ECO:0000313" key="2">
    <source>
        <dbReference type="EMBL" id="KAA2235645.1"/>
    </source>
</evidence>
<comment type="caution">
    <text evidence="2">The sequence shown here is derived from an EMBL/GenBank/DDBJ whole genome shotgun (WGS) entry which is preliminary data.</text>
</comment>
<reference evidence="2 3" key="1">
    <citation type="submission" date="2019-09" db="EMBL/GenBank/DDBJ databases">
        <title>Salinarimonas rosea gen. nov., sp. nov., a new member of the a-2 subgroup of the Proteobacteria.</title>
        <authorList>
            <person name="Liu J."/>
        </authorList>
    </citation>
    <scope>NUCLEOTIDE SEQUENCE [LARGE SCALE GENOMIC DNA]</scope>
    <source>
        <strain evidence="2 3">BN140002</strain>
    </source>
</reference>
<keyword evidence="3" id="KW-1185">Reference proteome</keyword>
<evidence type="ECO:0008006" key="4">
    <source>
        <dbReference type="Google" id="ProtNLM"/>
    </source>
</evidence>
<keyword evidence="1" id="KW-0732">Signal</keyword>
<dbReference type="Proteomes" id="UP000323142">
    <property type="component" value="Unassembled WGS sequence"/>
</dbReference>
<dbReference type="RefSeq" id="WP_149820575.1">
    <property type="nucleotide sequence ID" value="NZ_VUOA01000034.1"/>
</dbReference>
<accession>A0A5B2VAL5</accession>
<dbReference type="AlphaFoldDB" id="A0A5B2VAL5"/>
<proteinExistence type="predicted"/>
<reference evidence="2 3" key="2">
    <citation type="submission" date="2019-09" db="EMBL/GenBank/DDBJ databases">
        <authorList>
            <person name="Jin C."/>
        </authorList>
    </citation>
    <scope>NUCLEOTIDE SEQUENCE [LARGE SCALE GENOMIC DNA]</scope>
    <source>
        <strain evidence="2 3">BN140002</strain>
    </source>
</reference>
<name>A0A5B2VAL5_9HYPH</name>
<evidence type="ECO:0000313" key="3">
    <source>
        <dbReference type="Proteomes" id="UP000323142"/>
    </source>
</evidence>
<dbReference type="EMBL" id="VUOA01000034">
    <property type="protein sequence ID" value="KAA2235645.1"/>
    <property type="molecule type" value="Genomic_DNA"/>
</dbReference>
<feature type="chain" id="PRO_5022715766" description="UrcA family protein" evidence="1">
    <location>
        <begin position="35"/>
        <end position="114"/>
    </location>
</feature>
<gene>
    <name evidence="2" type="ORF">F0L46_19325</name>
</gene>